<proteinExistence type="predicted"/>
<protein>
    <submittedName>
        <fullName evidence="2">Uncharacterized protein</fullName>
    </submittedName>
</protein>
<feature type="region of interest" description="Disordered" evidence="1">
    <location>
        <begin position="1"/>
        <end position="23"/>
    </location>
</feature>
<gene>
    <name evidence="2" type="ORF">BCR37DRAFT_248350</name>
</gene>
<feature type="region of interest" description="Disordered" evidence="1">
    <location>
        <begin position="42"/>
        <end position="64"/>
    </location>
</feature>
<reference evidence="2 3" key="1">
    <citation type="submission" date="2016-07" db="EMBL/GenBank/DDBJ databases">
        <title>Pervasive Adenine N6-methylation of Active Genes in Fungi.</title>
        <authorList>
            <consortium name="DOE Joint Genome Institute"/>
            <person name="Mondo S.J."/>
            <person name="Dannebaum R.O."/>
            <person name="Kuo R.C."/>
            <person name="Labutti K."/>
            <person name="Haridas S."/>
            <person name="Kuo A."/>
            <person name="Salamov A."/>
            <person name="Ahrendt S.R."/>
            <person name="Lipzen A."/>
            <person name="Sullivan W."/>
            <person name="Andreopoulos W.B."/>
            <person name="Clum A."/>
            <person name="Lindquist E."/>
            <person name="Daum C."/>
            <person name="Ramamoorthy G.K."/>
            <person name="Gryganskyi A."/>
            <person name="Culley D."/>
            <person name="Magnuson J.K."/>
            <person name="James T.Y."/>
            <person name="O'Malley M.A."/>
            <person name="Stajich J.E."/>
            <person name="Spatafora J.W."/>
            <person name="Visel A."/>
            <person name="Grigoriev I.V."/>
        </authorList>
    </citation>
    <scope>NUCLEOTIDE SEQUENCE [LARGE SCALE GENOMIC DNA]</scope>
    <source>
        <strain evidence="2 3">12-1054</strain>
    </source>
</reference>
<comment type="caution">
    <text evidence="2">The sequence shown here is derived from an EMBL/GenBank/DDBJ whole genome shotgun (WGS) entry which is preliminary data.</text>
</comment>
<dbReference type="EMBL" id="MCFI01000004">
    <property type="protein sequence ID" value="ORY85708.1"/>
    <property type="molecule type" value="Genomic_DNA"/>
</dbReference>
<feature type="compositionally biased region" description="Polar residues" evidence="1">
    <location>
        <begin position="1"/>
        <end position="14"/>
    </location>
</feature>
<evidence type="ECO:0000313" key="3">
    <source>
        <dbReference type="Proteomes" id="UP000193685"/>
    </source>
</evidence>
<dbReference type="Proteomes" id="UP000193685">
    <property type="component" value="Unassembled WGS sequence"/>
</dbReference>
<organism evidence="2 3">
    <name type="scientific">Protomyces lactucae-debilis</name>
    <dbReference type="NCBI Taxonomy" id="2754530"/>
    <lineage>
        <taxon>Eukaryota</taxon>
        <taxon>Fungi</taxon>
        <taxon>Dikarya</taxon>
        <taxon>Ascomycota</taxon>
        <taxon>Taphrinomycotina</taxon>
        <taxon>Taphrinomycetes</taxon>
        <taxon>Taphrinales</taxon>
        <taxon>Protomycetaceae</taxon>
        <taxon>Protomyces</taxon>
    </lineage>
</organism>
<dbReference type="AlphaFoldDB" id="A0A1Y2FP07"/>
<accession>A0A1Y2FP07</accession>
<keyword evidence="3" id="KW-1185">Reference proteome</keyword>
<name>A0A1Y2FP07_PROLT</name>
<dbReference type="RefSeq" id="XP_040727190.1">
    <property type="nucleotide sequence ID" value="XM_040866600.1"/>
</dbReference>
<feature type="compositionally biased region" description="Low complexity" evidence="1">
    <location>
        <begin position="42"/>
        <end position="53"/>
    </location>
</feature>
<sequence length="107" mass="12019">MVNQLDFSLPTTDSLPVLDDTQPSQAMQMSSLNRLTMMAQLQRSQSSLSAKAQTQQPSPTLHAPTPALELYNDVQQLTGEQQHFSTTLQCRRFPGLFNAEERHMSQL</sequence>
<evidence type="ECO:0000313" key="2">
    <source>
        <dbReference type="EMBL" id="ORY85708.1"/>
    </source>
</evidence>
<dbReference type="GeneID" id="63783199"/>
<evidence type="ECO:0000256" key="1">
    <source>
        <dbReference type="SAM" id="MobiDB-lite"/>
    </source>
</evidence>